<dbReference type="InterPro" id="IPR013249">
    <property type="entry name" value="RNA_pol_sigma70_r4_t2"/>
</dbReference>
<evidence type="ECO:0000256" key="3">
    <source>
        <dbReference type="ARBA" id="ARBA00023082"/>
    </source>
</evidence>
<evidence type="ECO:0000259" key="7">
    <source>
        <dbReference type="Pfam" id="PF08281"/>
    </source>
</evidence>
<proteinExistence type="inferred from homology"/>
<keyword evidence="3" id="KW-0731">Sigma factor</keyword>
<dbReference type="InterPro" id="IPR014284">
    <property type="entry name" value="RNA_pol_sigma-70_dom"/>
</dbReference>
<dbReference type="SUPFAM" id="SSF88946">
    <property type="entry name" value="Sigma2 domain of RNA polymerase sigma factors"/>
    <property type="match status" value="1"/>
</dbReference>
<keyword evidence="2" id="KW-0805">Transcription regulation</keyword>
<comment type="caution">
    <text evidence="8">The sequence shown here is derived from an EMBL/GenBank/DDBJ whole genome shotgun (WGS) entry which is preliminary data.</text>
</comment>
<dbReference type="Pfam" id="PF08281">
    <property type="entry name" value="Sigma70_r4_2"/>
    <property type="match status" value="1"/>
</dbReference>
<dbReference type="InterPro" id="IPR039425">
    <property type="entry name" value="RNA_pol_sigma-70-like"/>
</dbReference>
<comment type="similarity">
    <text evidence="1">Belongs to the sigma-70 factor family. ECF subfamily.</text>
</comment>
<evidence type="ECO:0000256" key="2">
    <source>
        <dbReference type="ARBA" id="ARBA00023015"/>
    </source>
</evidence>
<feature type="region of interest" description="Disordered" evidence="5">
    <location>
        <begin position="97"/>
        <end position="125"/>
    </location>
</feature>
<dbReference type="EMBL" id="DVHM01000008">
    <property type="protein sequence ID" value="HIR69771.1"/>
    <property type="molecule type" value="Genomic_DNA"/>
</dbReference>
<dbReference type="InterPro" id="IPR013324">
    <property type="entry name" value="RNA_pol_sigma_r3/r4-like"/>
</dbReference>
<accession>A0A9D1E864</accession>
<dbReference type="AlphaFoldDB" id="A0A9D1E864"/>
<dbReference type="GO" id="GO:0016987">
    <property type="term" value="F:sigma factor activity"/>
    <property type="evidence" value="ECO:0007669"/>
    <property type="project" value="UniProtKB-KW"/>
</dbReference>
<sequence length="210" mass="25159">MRDERKLIRNIKYRQDREAANELISHYYQEIFAYAFRQTGDQELAMDLTQEIFLSVLRGIGGFDERKAGFRTWLYRIASNRITDYYRSSLYRQRGREVPLHREGKQDDRYLEGEQGGGSSGRERAEDKLWENDVLSHLLRKEQICRVMELAAGYDRAWVLIFQRKIFLEHSFREIAEDLGIPESTVKTRYYQMIRGIREEMERDEKRTGK</sequence>
<dbReference type="Gene3D" id="1.10.1740.10">
    <property type="match status" value="1"/>
</dbReference>
<protein>
    <submittedName>
        <fullName evidence="8">RNA polymerase sigma factor</fullName>
    </submittedName>
</protein>
<dbReference type="GO" id="GO:0006352">
    <property type="term" value="P:DNA-templated transcription initiation"/>
    <property type="evidence" value="ECO:0007669"/>
    <property type="project" value="InterPro"/>
</dbReference>
<dbReference type="InterPro" id="IPR013325">
    <property type="entry name" value="RNA_pol_sigma_r2"/>
</dbReference>
<dbReference type="Gene3D" id="1.10.10.10">
    <property type="entry name" value="Winged helix-like DNA-binding domain superfamily/Winged helix DNA-binding domain"/>
    <property type="match status" value="1"/>
</dbReference>
<reference evidence="8" key="1">
    <citation type="submission" date="2020-10" db="EMBL/GenBank/DDBJ databases">
        <authorList>
            <person name="Gilroy R."/>
        </authorList>
    </citation>
    <scope>NUCLEOTIDE SEQUENCE</scope>
    <source>
        <strain evidence="8">ChiSjej5B23-6657</strain>
    </source>
</reference>
<organism evidence="8 9">
    <name type="scientific">Candidatus Pullilachnospira gallistercoris</name>
    <dbReference type="NCBI Taxonomy" id="2840911"/>
    <lineage>
        <taxon>Bacteria</taxon>
        <taxon>Bacillati</taxon>
        <taxon>Bacillota</taxon>
        <taxon>Clostridia</taxon>
        <taxon>Lachnospirales</taxon>
        <taxon>Lachnospiraceae</taxon>
        <taxon>Lachnospiraceae incertae sedis</taxon>
        <taxon>Candidatus Pullilachnospira</taxon>
    </lineage>
</organism>
<reference evidence="8" key="2">
    <citation type="journal article" date="2021" name="PeerJ">
        <title>Extensive microbial diversity within the chicken gut microbiome revealed by metagenomics and culture.</title>
        <authorList>
            <person name="Gilroy R."/>
            <person name="Ravi A."/>
            <person name="Getino M."/>
            <person name="Pursley I."/>
            <person name="Horton D.L."/>
            <person name="Alikhan N.F."/>
            <person name="Baker D."/>
            <person name="Gharbi K."/>
            <person name="Hall N."/>
            <person name="Watson M."/>
            <person name="Adriaenssens E.M."/>
            <person name="Foster-Nyarko E."/>
            <person name="Jarju S."/>
            <person name="Secka A."/>
            <person name="Antonio M."/>
            <person name="Oren A."/>
            <person name="Chaudhuri R.R."/>
            <person name="La Ragione R."/>
            <person name="Hildebrand F."/>
            <person name="Pallen M.J."/>
        </authorList>
    </citation>
    <scope>NUCLEOTIDE SEQUENCE</scope>
    <source>
        <strain evidence="8">ChiSjej5B23-6657</strain>
    </source>
</reference>
<name>A0A9D1E864_9FIRM</name>
<dbReference type="Pfam" id="PF04542">
    <property type="entry name" value="Sigma70_r2"/>
    <property type="match status" value="1"/>
</dbReference>
<evidence type="ECO:0000256" key="1">
    <source>
        <dbReference type="ARBA" id="ARBA00010641"/>
    </source>
</evidence>
<evidence type="ECO:0000259" key="6">
    <source>
        <dbReference type="Pfam" id="PF04542"/>
    </source>
</evidence>
<feature type="domain" description="RNA polymerase sigma factor 70 region 4 type 2" evidence="7">
    <location>
        <begin position="163"/>
        <end position="191"/>
    </location>
</feature>
<evidence type="ECO:0000256" key="5">
    <source>
        <dbReference type="SAM" id="MobiDB-lite"/>
    </source>
</evidence>
<dbReference type="SUPFAM" id="SSF88659">
    <property type="entry name" value="Sigma3 and sigma4 domains of RNA polymerase sigma factors"/>
    <property type="match status" value="1"/>
</dbReference>
<feature type="compositionally biased region" description="Basic and acidic residues" evidence="5">
    <location>
        <begin position="97"/>
        <end position="112"/>
    </location>
</feature>
<evidence type="ECO:0000313" key="8">
    <source>
        <dbReference type="EMBL" id="HIR69771.1"/>
    </source>
</evidence>
<gene>
    <name evidence="8" type="ORF">IAA55_00635</name>
</gene>
<evidence type="ECO:0000313" key="9">
    <source>
        <dbReference type="Proteomes" id="UP000823912"/>
    </source>
</evidence>
<dbReference type="InterPro" id="IPR007627">
    <property type="entry name" value="RNA_pol_sigma70_r2"/>
</dbReference>
<evidence type="ECO:0000256" key="4">
    <source>
        <dbReference type="ARBA" id="ARBA00023163"/>
    </source>
</evidence>
<dbReference type="NCBIfam" id="TIGR02937">
    <property type="entry name" value="sigma70-ECF"/>
    <property type="match status" value="1"/>
</dbReference>
<keyword evidence="4" id="KW-0804">Transcription</keyword>
<feature type="domain" description="RNA polymerase sigma-70 region 2" evidence="6">
    <location>
        <begin position="23"/>
        <end position="88"/>
    </location>
</feature>
<dbReference type="GO" id="GO:0003677">
    <property type="term" value="F:DNA binding"/>
    <property type="evidence" value="ECO:0007669"/>
    <property type="project" value="InterPro"/>
</dbReference>
<dbReference type="Proteomes" id="UP000823912">
    <property type="component" value="Unassembled WGS sequence"/>
</dbReference>
<dbReference type="PANTHER" id="PTHR43133">
    <property type="entry name" value="RNA POLYMERASE ECF-TYPE SIGMA FACTO"/>
    <property type="match status" value="1"/>
</dbReference>
<dbReference type="InterPro" id="IPR036388">
    <property type="entry name" value="WH-like_DNA-bd_sf"/>
</dbReference>
<dbReference type="PANTHER" id="PTHR43133:SF62">
    <property type="entry name" value="RNA POLYMERASE SIGMA FACTOR SIGZ"/>
    <property type="match status" value="1"/>
</dbReference>